<dbReference type="AlphaFoldDB" id="X1QPM1"/>
<gene>
    <name evidence="1" type="ORF">S06H3_58196</name>
</gene>
<evidence type="ECO:0000313" key="1">
    <source>
        <dbReference type="EMBL" id="GAI52920.1"/>
    </source>
</evidence>
<sequence length="77" mass="8667">MTKKEITNLRNIKWRTRRALRITTEKGALDFIDDVGFCFAFAGSGIIAGRRQFLAETTEDTFGKNLLPSLWEAVCGV</sequence>
<accession>X1QPM1</accession>
<proteinExistence type="predicted"/>
<feature type="non-terminal residue" evidence="1">
    <location>
        <position position="77"/>
    </location>
</feature>
<comment type="caution">
    <text evidence="1">The sequence shown here is derived from an EMBL/GenBank/DDBJ whole genome shotgun (WGS) entry which is preliminary data.</text>
</comment>
<name>X1QPM1_9ZZZZ</name>
<reference evidence="1" key="1">
    <citation type="journal article" date="2014" name="Front. Microbiol.">
        <title>High frequency of phylogenetically diverse reductive dehalogenase-homologous genes in deep subseafloor sedimentary metagenomes.</title>
        <authorList>
            <person name="Kawai M."/>
            <person name="Futagami T."/>
            <person name="Toyoda A."/>
            <person name="Takaki Y."/>
            <person name="Nishi S."/>
            <person name="Hori S."/>
            <person name="Arai W."/>
            <person name="Tsubouchi T."/>
            <person name="Morono Y."/>
            <person name="Uchiyama I."/>
            <person name="Ito T."/>
            <person name="Fujiyama A."/>
            <person name="Inagaki F."/>
            <person name="Takami H."/>
        </authorList>
    </citation>
    <scope>NUCLEOTIDE SEQUENCE</scope>
    <source>
        <strain evidence="1">Expedition CK06-06</strain>
    </source>
</reference>
<dbReference type="EMBL" id="BARV01037646">
    <property type="protein sequence ID" value="GAI52920.1"/>
    <property type="molecule type" value="Genomic_DNA"/>
</dbReference>
<organism evidence="1">
    <name type="scientific">marine sediment metagenome</name>
    <dbReference type="NCBI Taxonomy" id="412755"/>
    <lineage>
        <taxon>unclassified sequences</taxon>
        <taxon>metagenomes</taxon>
        <taxon>ecological metagenomes</taxon>
    </lineage>
</organism>
<protein>
    <submittedName>
        <fullName evidence="1">Uncharacterized protein</fullName>
    </submittedName>
</protein>